<feature type="compositionally biased region" description="Pro residues" evidence="1">
    <location>
        <begin position="8"/>
        <end position="68"/>
    </location>
</feature>
<proteinExistence type="predicted"/>
<dbReference type="InterPro" id="IPR011049">
    <property type="entry name" value="Serralysin-like_metalloprot_C"/>
</dbReference>
<evidence type="ECO:0000313" key="2">
    <source>
        <dbReference type="EMBL" id="GAJ08143.1"/>
    </source>
</evidence>
<feature type="non-terminal residue" evidence="2">
    <location>
        <position position="248"/>
    </location>
</feature>
<feature type="non-terminal residue" evidence="2">
    <location>
        <position position="1"/>
    </location>
</feature>
<evidence type="ECO:0000256" key="1">
    <source>
        <dbReference type="SAM" id="MobiDB-lite"/>
    </source>
</evidence>
<dbReference type="Pfam" id="PF00353">
    <property type="entry name" value="HemolysinCabind"/>
    <property type="match status" value="1"/>
</dbReference>
<dbReference type="SUPFAM" id="SSF51120">
    <property type="entry name" value="beta-Roll"/>
    <property type="match status" value="1"/>
</dbReference>
<accession>X1TS33</accession>
<dbReference type="AlphaFoldDB" id="X1TS33"/>
<dbReference type="InterPro" id="IPR001343">
    <property type="entry name" value="Hemolysn_Ca-bd"/>
</dbReference>
<comment type="caution">
    <text evidence="2">The sequence shown here is derived from an EMBL/GenBank/DDBJ whole genome shotgun (WGS) entry which is preliminary data.</text>
</comment>
<dbReference type="GO" id="GO:0005509">
    <property type="term" value="F:calcium ion binding"/>
    <property type="evidence" value="ECO:0007669"/>
    <property type="project" value="InterPro"/>
</dbReference>
<gene>
    <name evidence="2" type="ORF">S12H4_48939</name>
</gene>
<organism evidence="2">
    <name type="scientific">marine sediment metagenome</name>
    <dbReference type="NCBI Taxonomy" id="412755"/>
    <lineage>
        <taxon>unclassified sequences</taxon>
        <taxon>metagenomes</taxon>
        <taxon>ecological metagenomes</taxon>
    </lineage>
</organism>
<dbReference type="EMBL" id="BARW01030641">
    <property type="protein sequence ID" value="GAJ08143.1"/>
    <property type="molecule type" value="Genomic_DNA"/>
</dbReference>
<sequence>ALDYGQWGPPPPGEHWGEGPPPPGDYGPEGPPPPGDYGQWGPPPPGDYWGEGPPPPGDYGAWGPPPPGEYWGEPGDFYAGDFGPDDYWGEPGDDYFWGEPGDDYFWGEPGDDYFWGEPFGDYWGPDIYYDISDHIPGFRVDNISISGNSGTSKYDLSMSGIYNWNPPFIYMYEDIKGQLAGNMKQGYFLGFTACFWDDYEERVDGTAAFFYVATDATGGLLLGDVLGSYSINPNDWSASGSLDFVELG</sequence>
<dbReference type="Gene3D" id="2.150.10.10">
    <property type="entry name" value="Serralysin-like metalloprotease, C-terminal"/>
    <property type="match status" value="1"/>
</dbReference>
<name>X1TS33_9ZZZZ</name>
<feature type="region of interest" description="Disordered" evidence="1">
    <location>
        <begin position="1"/>
        <end position="74"/>
    </location>
</feature>
<reference evidence="2" key="1">
    <citation type="journal article" date="2014" name="Front. Microbiol.">
        <title>High frequency of phylogenetically diverse reductive dehalogenase-homologous genes in deep subseafloor sedimentary metagenomes.</title>
        <authorList>
            <person name="Kawai M."/>
            <person name="Futagami T."/>
            <person name="Toyoda A."/>
            <person name="Takaki Y."/>
            <person name="Nishi S."/>
            <person name="Hori S."/>
            <person name="Arai W."/>
            <person name="Tsubouchi T."/>
            <person name="Morono Y."/>
            <person name="Uchiyama I."/>
            <person name="Ito T."/>
            <person name="Fujiyama A."/>
            <person name="Inagaki F."/>
            <person name="Takami H."/>
        </authorList>
    </citation>
    <scope>NUCLEOTIDE SEQUENCE</scope>
    <source>
        <strain evidence="2">Expedition CK06-06</strain>
    </source>
</reference>
<protein>
    <submittedName>
        <fullName evidence="2">Uncharacterized protein</fullName>
    </submittedName>
</protein>